<reference evidence="1 2" key="1">
    <citation type="submission" date="2018-03" db="EMBL/GenBank/DDBJ databases">
        <title>Genomic Encyclopedia of Type Strains, Phase III (KMG-III): the genomes of soil and plant-associated and newly described type strains.</title>
        <authorList>
            <person name="Whitman W."/>
        </authorList>
    </citation>
    <scope>NUCLEOTIDE SEQUENCE [LARGE SCALE GENOMIC DNA]</scope>
    <source>
        <strain evidence="1 2">CGMCC 1.07653</strain>
    </source>
</reference>
<evidence type="ECO:0000313" key="1">
    <source>
        <dbReference type="EMBL" id="PSL47063.1"/>
    </source>
</evidence>
<name>A0A2P8HLH8_9BACI</name>
<dbReference type="InterPro" id="IPR058870">
    <property type="entry name" value="YuzC"/>
</dbReference>
<proteinExistence type="predicted"/>
<organism evidence="1 2">
    <name type="scientific">Salsuginibacillus halophilus</name>
    <dbReference type="NCBI Taxonomy" id="517424"/>
    <lineage>
        <taxon>Bacteria</taxon>
        <taxon>Bacillati</taxon>
        <taxon>Bacillota</taxon>
        <taxon>Bacilli</taxon>
        <taxon>Bacillales</taxon>
        <taxon>Bacillaceae</taxon>
        <taxon>Salsuginibacillus</taxon>
    </lineage>
</organism>
<comment type="caution">
    <text evidence="1">The sequence shown here is derived from an EMBL/GenBank/DDBJ whole genome shotgun (WGS) entry which is preliminary data.</text>
</comment>
<keyword evidence="2" id="KW-1185">Reference proteome</keyword>
<dbReference type="Proteomes" id="UP000242310">
    <property type="component" value="Unassembled WGS sequence"/>
</dbReference>
<dbReference type="Pfam" id="PF26344">
    <property type="entry name" value="YuzC"/>
    <property type="match status" value="1"/>
</dbReference>
<dbReference type="OrthoDB" id="2615349at2"/>
<sequence>MLQRTFIFSDTTERRNPDIQYFEASLAHYQNLLNKGSALINQLTSSPDLMQQLMAAAEVNDKEEVERIINSLQIDSAVEVSYTPTSVTFKMDEDAETFGSCCKLTMNLQWGRCFSRK</sequence>
<dbReference type="AlphaFoldDB" id="A0A2P8HLH8"/>
<dbReference type="EMBL" id="PYAV01000005">
    <property type="protein sequence ID" value="PSL47063.1"/>
    <property type="molecule type" value="Genomic_DNA"/>
</dbReference>
<accession>A0A2P8HLH8</accession>
<protein>
    <submittedName>
        <fullName evidence="1">Uncharacterized protein</fullName>
    </submittedName>
</protein>
<evidence type="ECO:0000313" key="2">
    <source>
        <dbReference type="Proteomes" id="UP000242310"/>
    </source>
</evidence>
<gene>
    <name evidence="1" type="ORF">B0H94_105219</name>
</gene>
<dbReference type="RefSeq" id="WP_106588379.1">
    <property type="nucleotide sequence ID" value="NZ_PYAV01000005.1"/>
</dbReference>